<evidence type="ECO:0000313" key="6">
    <source>
        <dbReference type="EMBL" id="KAA1083332.1"/>
    </source>
</evidence>
<dbReference type="SUPFAM" id="SSF48403">
    <property type="entry name" value="Ankyrin repeat"/>
    <property type="match status" value="1"/>
</dbReference>
<dbReference type="PROSITE" id="PS50297">
    <property type="entry name" value="ANK_REP_REGION"/>
    <property type="match status" value="1"/>
</dbReference>
<evidence type="ECO:0000256" key="4">
    <source>
        <dbReference type="PROSITE-ProRule" id="PRU00023"/>
    </source>
</evidence>
<feature type="region of interest" description="Disordered" evidence="5">
    <location>
        <begin position="175"/>
        <end position="228"/>
    </location>
</feature>
<evidence type="ECO:0000256" key="2">
    <source>
        <dbReference type="ARBA" id="ARBA00022737"/>
    </source>
</evidence>
<evidence type="ECO:0000256" key="5">
    <source>
        <dbReference type="SAM" id="MobiDB-lite"/>
    </source>
</evidence>
<dbReference type="InterPro" id="IPR002110">
    <property type="entry name" value="Ankyrin_rpt"/>
</dbReference>
<feature type="region of interest" description="Disordered" evidence="5">
    <location>
        <begin position="130"/>
        <end position="155"/>
    </location>
</feature>
<dbReference type="PROSITE" id="PS50088">
    <property type="entry name" value="ANK_REPEAT"/>
    <property type="match status" value="1"/>
</dbReference>
<dbReference type="PANTHER" id="PTHR24161:SF85">
    <property type="entry name" value="PALMITOYLTRANSFERASE HIP14"/>
    <property type="match status" value="1"/>
</dbReference>
<dbReference type="InterPro" id="IPR036770">
    <property type="entry name" value="Ankyrin_rpt-contain_sf"/>
</dbReference>
<evidence type="ECO:0000313" key="7">
    <source>
        <dbReference type="EMBL" id="KAA1094181.1"/>
    </source>
</evidence>
<comment type="caution">
    <text evidence="7">The sequence shown here is derived from an EMBL/GenBank/DDBJ whole genome shotgun (WGS) entry which is preliminary data.</text>
</comment>
<evidence type="ECO:0000313" key="9">
    <source>
        <dbReference type="Proteomes" id="UP000325313"/>
    </source>
</evidence>
<dbReference type="AlphaFoldDB" id="A0A5B0NY77"/>
<feature type="compositionally biased region" description="Basic and acidic residues" evidence="5">
    <location>
        <begin position="175"/>
        <end position="186"/>
    </location>
</feature>
<dbReference type="EMBL" id="VSWC01000079">
    <property type="protein sequence ID" value="KAA1094181.1"/>
    <property type="molecule type" value="Genomic_DNA"/>
</dbReference>
<keyword evidence="3 4" id="KW-0040">ANK repeat</keyword>
<dbReference type="PANTHER" id="PTHR24161">
    <property type="entry name" value="ANK_REP_REGION DOMAIN-CONTAINING PROTEIN-RELATED"/>
    <property type="match status" value="1"/>
</dbReference>
<dbReference type="Gene3D" id="1.25.40.20">
    <property type="entry name" value="Ankyrin repeat-containing domain"/>
    <property type="match status" value="1"/>
</dbReference>
<dbReference type="EC" id="2.3.1.225" evidence="1"/>
<organism evidence="7 8">
    <name type="scientific">Puccinia graminis f. sp. tritici</name>
    <dbReference type="NCBI Taxonomy" id="56615"/>
    <lineage>
        <taxon>Eukaryota</taxon>
        <taxon>Fungi</taxon>
        <taxon>Dikarya</taxon>
        <taxon>Basidiomycota</taxon>
        <taxon>Pucciniomycotina</taxon>
        <taxon>Pucciniomycetes</taxon>
        <taxon>Pucciniales</taxon>
        <taxon>Pucciniaceae</taxon>
        <taxon>Puccinia</taxon>
    </lineage>
</organism>
<dbReference type="Proteomes" id="UP000324748">
    <property type="component" value="Unassembled WGS sequence"/>
</dbReference>
<keyword evidence="2" id="KW-0677">Repeat</keyword>
<evidence type="ECO:0000256" key="1">
    <source>
        <dbReference type="ARBA" id="ARBA00012210"/>
    </source>
</evidence>
<evidence type="ECO:0000256" key="3">
    <source>
        <dbReference type="ARBA" id="ARBA00023043"/>
    </source>
</evidence>
<proteinExistence type="predicted"/>
<dbReference type="GO" id="GO:0019706">
    <property type="term" value="F:protein-cysteine S-palmitoyltransferase activity"/>
    <property type="evidence" value="ECO:0007669"/>
    <property type="project" value="UniProtKB-EC"/>
</dbReference>
<dbReference type="OrthoDB" id="10057496at2759"/>
<gene>
    <name evidence="7" type="ORF">PGT21_012274</name>
    <name evidence="6" type="ORF">PGTUg99_028929</name>
</gene>
<keyword evidence="8" id="KW-1185">Reference proteome</keyword>
<dbReference type="Pfam" id="PF12796">
    <property type="entry name" value="Ank_2"/>
    <property type="match status" value="1"/>
</dbReference>
<dbReference type="Proteomes" id="UP000325313">
    <property type="component" value="Unassembled WGS sequence"/>
</dbReference>
<dbReference type="EMBL" id="VDEP01000438">
    <property type="protein sequence ID" value="KAA1083332.1"/>
    <property type="molecule type" value="Genomic_DNA"/>
</dbReference>
<feature type="repeat" description="ANK" evidence="4">
    <location>
        <begin position="47"/>
        <end position="70"/>
    </location>
</feature>
<accession>A0A5B0NY77</accession>
<evidence type="ECO:0000313" key="8">
    <source>
        <dbReference type="Proteomes" id="UP000324748"/>
    </source>
</evidence>
<name>A0A5B0NY77_PUCGR</name>
<dbReference type="SMART" id="SM00248">
    <property type="entry name" value="ANK"/>
    <property type="match status" value="2"/>
</dbReference>
<sequence>MTQALSAPSIEELEDLILSCRYGDLEDVQEFVRRFGIAPLDDYVDEHGNSCLHMAAANGHEDVVQYLLQNLEKSSSIHRSNLPPASNTPLHWAAMNHHLGILKQLCVRLTTEQICQVNGRGMSAMSEAMGSINNIPPSTKLDPPANGEQAEEAEQIPVREQCVNYLVEMMKLGDTDSEPLTKDPPSDHQQPIPPTSDQPQDPVEKLNLNIQNTQLNDPEETSPVKALR</sequence>
<protein>
    <recommendedName>
        <fullName evidence="1">protein S-acyltransferase</fullName>
        <ecNumber evidence="1">2.3.1.225</ecNumber>
    </recommendedName>
</protein>
<reference evidence="8 9" key="1">
    <citation type="submission" date="2019-05" db="EMBL/GenBank/DDBJ databases">
        <title>Emergence of the Ug99 lineage of the wheat stem rust pathogen through somatic hybridization.</title>
        <authorList>
            <person name="Li F."/>
            <person name="Upadhyaya N.M."/>
            <person name="Sperschneider J."/>
            <person name="Matny O."/>
            <person name="Nguyen-Phuc H."/>
            <person name="Mago R."/>
            <person name="Raley C."/>
            <person name="Miller M.E."/>
            <person name="Silverstein K.A.T."/>
            <person name="Henningsen E."/>
            <person name="Hirsch C.D."/>
            <person name="Visser B."/>
            <person name="Pretorius Z.A."/>
            <person name="Steffenson B.J."/>
            <person name="Schwessinger B."/>
            <person name="Dodds P.N."/>
            <person name="Figueroa M."/>
        </authorList>
    </citation>
    <scope>NUCLEOTIDE SEQUENCE [LARGE SCALE GENOMIC DNA]</scope>
    <source>
        <strain evidence="7">21-0</strain>
        <strain evidence="6 9">Ug99</strain>
    </source>
</reference>